<protein>
    <submittedName>
        <fullName evidence="1">Uncharacterized protein</fullName>
    </submittedName>
</protein>
<feature type="non-terminal residue" evidence="1">
    <location>
        <position position="69"/>
    </location>
</feature>
<sequence>TRSLHIFSSCSISCSHSDSVQSCLPSLTAVSKSLTYRSTSDFSAASRSSIREGNSSKWMGPVLFVDGAR</sequence>
<evidence type="ECO:0000313" key="1">
    <source>
        <dbReference type="EMBL" id="GMR31802.1"/>
    </source>
</evidence>
<accession>A0AAN5C6J4</accession>
<keyword evidence="2" id="KW-1185">Reference proteome</keyword>
<dbReference type="Proteomes" id="UP001328107">
    <property type="component" value="Unassembled WGS sequence"/>
</dbReference>
<comment type="caution">
    <text evidence="1">The sequence shown here is derived from an EMBL/GenBank/DDBJ whole genome shotgun (WGS) entry which is preliminary data.</text>
</comment>
<reference evidence="2" key="1">
    <citation type="submission" date="2022-10" db="EMBL/GenBank/DDBJ databases">
        <title>Genome assembly of Pristionchus species.</title>
        <authorList>
            <person name="Yoshida K."/>
            <person name="Sommer R.J."/>
        </authorList>
    </citation>
    <scope>NUCLEOTIDE SEQUENCE [LARGE SCALE GENOMIC DNA]</scope>
    <source>
        <strain evidence="2">RS5460</strain>
    </source>
</reference>
<organism evidence="1 2">
    <name type="scientific">Pristionchus mayeri</name>
    <dbReference type="NCBI Taxonomy" id="1317129"/>
    <lineage>
        <taxon>Eukaryota</taxon>
        <taxon>Metazoa</taxon>
        <taxon>Ecdysozoa</taxon>
        <taxon>Nematoda</taxon>
        <taxon>Chromadorea</taxon>
        <taxon>Rhabditida</taxon>
        <taxon>Rhabditina</taxon>
        <taxon>Diplogasteromorpha</taxon>
        <taxon>Diplogasteroidea</taxon>
        <taxon>Neodiplogasteridae</taxon>
        <taxon>Pristionchus</taxon>
    </lineage>
</organism>
<name>A0AAN5C6J4_9BILA</name>
<dbReference type="EMBL" id="BTRK01000001">
    <property type="protein sequence ID" value="GMR31802.1"/>
    <property type="molecule type" value="Genomic_DNA"/>
</dbReference>
<evidence type="ECO:0000313" key="2">
    <source>
        <dbReference type="Proteomes" id="UP001328107"/>
    </source>
</evidence>
<proteinExistence type="predicted"/>
<gene>
    <name evidence="1" type="ORF">PMAYCL1PPCAC_01997</name>
</gene>
<dbReference type="AlphaFoldDB" id="A0AAN5C6J4"/>
<feature type="non-terminal residue" evidence="1">
    <location>
        <position position="1"/>
    </location>
</feature>